<feature type="compositionally biased region" description="Basic and acidic residues" evidence="2">
    <location>
        <begin position="457"/>
        <end position="472"/>
    </location>
</feature>
<dbReference type="RefSeq" id="XP_043006892.1">
    <property type="nucleotide sequence ID" value="XM_043154437.1"/>
</dbReference>
<sequence>MTLRVQKTRVTSQRIRWPFRHRRSGMAWNGPSTTQMDARVVASLCRDSQRLLESYKISLCLPIPSLQPTDIRLRLHLINMCISVHSDEEIGGIARGSNPSVAKDDDDVHEAQWQSKDETDEELGLPEGARAPIAVSSVSSRTKSHHSKDLSQDSQHDTFDDDQPARYRHYHPHLSKTDRQLIQELQLSLGKQTHKLMHLELSNEQLSHTLSIQRRKLASSASEKHELQLEVGELKATLQEYKEAVETYEAEVEDLAQENVELKNNLGEQAATIASLNEDIEQRMTENKELKAEGEETRKRMVEMNRVVNKKDRMLTEERCSSAELGQVKKRNEEMEKMKKGLEIEKARNEKLNNAVLGRTDPILPLPLPAKGTDTFGNATLMTLLNQRTDSEKLFEGELALIAEIFLDPPPIHDPSMLTMVTSLIKVLRLAHDVLEEDNAVIECAQKEILRLERQLDRVDSSEGEGEGERRKTPVHHMPAHLGSSVDDGSCGQTNVAELKEWLKKEQEVSVALERELTKPTAENFESDSTNANVPLRSGQSSTSPPHSQSSSGSLSGAGNRACVVSGTSEQSKPFTFNFWSRPS</sequence>
<feature type="compositionally biased region" description="Polar residues" evidence="2">
    <location>
        <begin position="566"/>
        <end position="584"/>
    </location>
</feature>
<proteinExistence type="predicted"/>
<dbReference type="EMBL" id="CM032186">
    <property type="protein sequence ID" value="KAG7090422.1"/>
    <property type="molecule type" value="Genomic_DNA"/>
</dbReference>
<organism evidence="3 4">
    <name type="scientific">Marasmius oreades</name>
    <name type="common">fairy-ring Marasmius</name>
    <dbReference type="NCBI Taxonomy" id="181124"/>
    <lineage>
        <taxon>Eukaryota</taxon>
        <taxon>Fungi</taxon>
        <taxon>Dikarya</taxon>
        <taxon>Basidiomycota</taxon>
        <taxon>Agaricomycotina</taxon>
        <taxon>Agaricomycetes</taxon>
        <taxon>Agaricomycetidae</taxon>
        <taxon>Agaricales</taxon>
        <taxon>Marasmiineae</taxon>
        <taxon>Marasmiaceae</taxon>
        <taxon>Marasmius</taxon>
    </lineage>
</organism>
<evidence type="ECO:0000313" key="4">
    <source>
        <dbReference type="Proteomes" id="UP001049176"/>
    </source>
</evidence>
<feature type="compositionally biased region" description="Low complexity" evidence="2">
    <location>
        <begin position="538"/>
        <end position="559"/>
    </location>
</feature>
<dbReference type="Proteomes" id="UP001049176">
    <property type="component" value="Chromosome 6"/>
</dbReference>
<evidence type="ECO:0000256" key="2">
    <source>
        <dbReference type="SAM" id="MobiDB-lite"/>
    </source>
</evidence>
<dbReference type="OrthoDB" id="3090165at2759"/>
<evidence type="ECO:0000313" key="3">
    <source>
        <dbReference type="EMBL" id="KAG7090422.1"/>
    </source>
</evidence>
<keyword evidence="1" id="KW-0175">Coiled coil</keyword>
<evidence type="ECO:0000256" key="1">
    <source>
        <dbReference type="SAM" id="Coils"/>
    </source>
</evidence>
<gene>
    <name evidence="3" type="ORF">E1B28_009541</name>
</gene>
<feature type="region of interest" description="Disordered" evidence="2">
    <location>
        <begin position="516"/>
        <end position="584"/>
    </location>
</feature>
<dbReference type="AlphaFoldDB" id="A0A9P7UQ80"/>
<reference evidence="3" key="1">
    <citation type="journal article" date="2021" name="Genome Biol. Evol.">
        <title>The assembled and annotated genome of the fairy-ring fungus Marasmius oreades.</title>
        <authorList>
            <person name="Hiltunen M."/>
            <person name="Ament-Velasquez S.L."/>
            <person name="Johannesson H."/>
        </authorList>
    </citation>
    <scope>NUCLEOTIDE SEQUENCE</scope>
    <source>
        <strain evidence="3">03SP1</strain>
    </source>
</reference>
<feature type="region of interest" description="Disordered" evidence="2">
    <location>
        <begin position="457"/>
        <end position="492"/>
    </location>
</feature>
<feature type="coiled-coil region" evidence="1">
    <location>
        <begin position="224"/>
        <end position="355"/>
    </location>
</feature>
<feature type="compositionally biased region" description="Basic and acidic residues" evidence="2">
    <location>
        <begin position="147"/>
        <end position="158"/>
    </location>
</feature>
<accession>A0A9P7UQ80</accession>
<dbReference type="KEGG" id="more:E1B28_009541"/>
<protein>
    <submittedName>
        <fullName evidence="3">Uncharacterized protein</fullName>
    </submittedName>
</protein>
<feature type="region of interest" description="Disordered" evidence="2">
    <location>
        <begin position="93"/>
        <end position="166"/>
    </location>
</feature>
<comment type="caution">
    <text evidence="3">The sequence shown here is derived from an EMBL/GenBank/DDBJ whole genome shotgun (WGS) entry which is preliminary data.</text>
</comment>
<name>A0A9P7UQ80_9AGAR</name>
<keyword evidence="4" id="KW-1185">Reference proteome</keyword>
<dbReference type="GeneID" id="66078617"/>